<evidence type="ECO:0000313" key="7">
    <source>
        <dbReference type="Proteomes" id="UP001221208"/>
    </source>
</evidence>
<keyword evidence="4" id="KW-0804">Transcription</keyword>
<comment type="similarity">
    <text evidence="1">Belongs to the LysR transcriptional regulatory family.</text>
</comment>
<dbReference type="Gene3D" id="1.10.10.10">
    <property type="entry name" value="Winged helix-like DNA-binding domain superfamily/Winged helix DNA-binding domain"/>
    <property type="match status" value="1"/>
</dbReference>
<dbReference type="CDD" id="cd08422">
    <property type="entry name" value="PBP2_CrgA_like"/>
    <property type="match status" value="1"/>
</dbReference>
<dbReference type="EMBL" id="JAQQXR010000005">
    <property type="protein sequence ID" value="MDC8758917.1"/>
    <property type="molecule type" value="Genomic_DNA"/>
</dbReference>
<proteinExistence type="inferred from homology"/>
<evidence type="ECO:0000259" key="5">
    <source>
        <dbReference type="PROSITE" id="PS50931"/>
    </source>
</evidence>
<dbReference type="Pfam" id="PF00126">
    <property type="entry name" value="HTH_1"/>
    <property type="match status" value="1"/>
</dbReference>
<gene>
    <name evidence="6" type="ORF">OIK44_15155</name>
</gene>
<comment type="caution">
    <text evidence="6">The sequence shown here is derived from an EMBL/GenBank/DDBJ whole genome shotgun (WGS) entry which is preliminary data.</text>
</comment>
<dbReference type="InterPro" id="IPR036388">
    <property type="entry name" value="WH-like_DNA-bd_sf"/>
</dbReference>
<evidence type="ECO:0000313" key="6">
    <source>
        <dbReference type="EMBL" id="MDC8758917.1"/>
    </source>
</evidence>
<dbReference type="InterPro" id="IPR005119">
    <property type="entry name" value="LysR_subst-bd"/>
</dbReference>
<evidence type="ECO:0000256" key="2">
    <source>
        <dbReference type="ARBA" id="ARBA00023015"/>
    </source>
</evidence>
<organism evidence="6 7">
    <name type="scientific">Janthinobacterium fluminis</name>
    <dbReference type="NCBI Taxonomy" id="2987524"/>
    <lineage>
        <taxon>Bacteria</taxon>
        <taxon>Pseudomonadati</taxon>
        <taxon>Pseudomonadota</taxon>
        <taxon>Betaproteobacteria</taxon>
        <taxon>Burkholderiales</taxon>
        <taxon>Oxalobacteraceae</taxon>
        <taxon>Janthinobacterium</taxon>
    </lineage>
</organism>
<dbReference type="RefSeq" id="WP_273671778.1">
    <property type="nucleotide sequence ID" value="NZ_JAQQXR010000005.1"/>
</dbReference>
<reference evidence="6 7" key="1">
    <citation type="submission" date="2022-10" db="EMBL/GenBank/DDBJ databases">
        <title>Janthinobacterium sp. hw3 Genome sequencing.</title>
        <authorList>
            <person name="Park S."/>
        </authorList>
    </citation>
    <scope>NUCLEOTIDE SEQUENCE [LARGE SCALE GENOMIC DNA]</scope>
    <source>
        <strain evidence="7">hw3</strain>
    </source>
</reference>
<dbReference type="SUPFAM" id="SSF53850">
    <property type="entry name" value="Periplasmic binding protein-like II"/>
    <property type="match status" value="1"/>
</dbReference>
<dbReference type="SUPFAM" id="SSF46785">
    <property type="entry name" value="Winged helix' DNA-binding domain"/>
    <property type="match status" value="1"/>
</dbReference>
<sequence>MLNLNRLATLVAVVDTGSFTAAAAALGHTKAMVSLQIKELEAELGVAVLTRSTRRLALTEVGEQFYRDCVRLLREAETAVAHARSGHTTLGGTLRVTSTVEYGNRVVVPALAAFRRRHPGLRVDFVSSSLHADLISERFDVAIRLGTLDDSNHRASLIQSYAILPVAAPAYLQGCGAPSSPDAPGALEWLSHSRLNGPRQWPFKAPDGATATLAVGGAIQADTASALHGFALAGCGVAVLPAWMVGEDLAQGRLQVLFPGYRLPMQGVFALYPNTSHVPAKVRLFIDFIRQFVGAAAAQQAA</sequence>
<evidence type="ECO:0000256" key="1">
    <source>
        <dbReference type="ARBA" id="ARBA00009437"/>
    </source>
</evidence>
<dbReference type="InterPro" id="IPR058163">
    <property type="entry name" value="LysR-type_TF_proteobact-type"/>
</dbReference>
<dbReference type="InterPro" id="IPR000847">
    <property type="entry name" value="LysR_HTH_N"/>
</dbReference>
<dbReference type="Proteomes" id="UP001221208">
    <property type="component" value="Unassembled WGS sequence"/>
</dbReference>
<dbReference type="Pfam" id="PF03466">
    <property type="entry name" value="LysR_substrate"/>
    <property type="match status" value="1"/>
</dbReference>
<evidence type="ECO:0000256" key="3">
    <source>
        <dbReference type="ARBA" id="ARBA00023125"/>
    </source>
</evidence>
<dbReference type="PROSITE" id="PS50931">
    <property type="entry name" value="HTH_LYSR"/>
    <property type="match status" value="1"/>
</dbReference>
<dbReference type="PANTHER" id="PTHR30537:SF66">
    <property type="entry name" value="IRON-REGULATED VIRULENCE REGULATORY PROTEIN IRGB"/>
    <property type="match status" value="1"/>
</dbReference>
<feature type="domain" description="HTH lysR-type" evidence="5">
    <location>
        <begin position="2"/>
        <end position="59"/>
    </location>
</feature>
<protein>
    <submittedName>
        <fullName evidence="6">LysR family transcriptional regulator</fullName>
    </submittedName>
</protein>
<dbReference type="Gene3D" id="3.40.190.290">
    <property type="match status" value="1"/>
</dbReference>
<keyword evidence="7" id="KW-1185">Reference proteome</keyword>
<keyword evidence="2" id="KW-0805">Transcription regulation</keyword>
<dbReference type="InterPro" id="IPR036390">
    <property type="entry name" value="WH_DNA-bd_sf"/>
</dbReference>
<evidence type="ECO:0000256" key="4">
    <source>
        <dbReference type="ARBA" id="ARBA00023163"/>
    </source>
</evidence>
<keyword evidence="3" id="KW-0238">DNA-binding</keyword>
<accession>A0ABT5K1Q6</accession>
<dbReference type="PANTHER" id="PTHR30537">
    <property type="entry name" value="HTH-TYPE TRANSCRIPTIONAL REGULATOR"/>
    <property type="match status" value="1"/>
</dbReference>
<name>A0ABT5K1Q6_9BURK</name>